<dbReference type="InterPro" id="IPR013320">
    <property type="entry name" value="ConA-like_dom_sf"/>
</dbReference>
<dbReference type="Pfam" id="PF02210">
    <property type="entry name" value="Laminin_G_2"/>
    <property type="match status" value="1"/>
</dbReference>
<feature type="domain" description="Laminin G" evidence="4">
    <location>
        <begin position="1"/>
        <end position="196"/>
    </location>
</feature>
<sequence>MNGQKNSYTRFPKWNACVNASIAFEFRTDQADSLLMYTDDKGDNVTNNFFMVVLEGGSVVLTYKIDDKMDGSINIKLGPGLNDNRWHTVKVQRNRLETILTVDQNSDSRISLDEDIHFAHIPENNDVFFGGLPQDHFRTKLRYLALPSVMFKNVFRGDIRNVLYYNCTCKPVRGEMLDSRNVDNRRPEACEARNPCGEALCISSDRGSQCKVVDTGCGSGVSRSRPASTSATTPGLPLQRRQCQIPSKALSTTSSPTKCKIPDSALTDVVRLSRVRWKRTSSRPCFSVSRSRPASTSATTPGLPLQRRQCQIPSKALSTTSSPTKCKIPDSALTDVVRLSRVRWKRTSSRPCFNYGVSFYYLPMDSIKNNILQNPSGLDSTITGQPLLIKGAKNNALQINGQTQYLKVSGRRHRKECLGDLELCYEGYTVGMWLKFSNPGRNEGIYLSNGGHDAMSHGIAMTYHNGRIKFIFRSKNGNYWTVSNDNLLADKWYHVAVSWKQNRGLHLYINGNLVNTMNLPQRRVAVRGTVRYNDFIIGRSNDRQGLSNLGQITVDEFRFWPKMLSQKQIQENGPMYRYYLNMDEAAGQELIVDNAETEIVGDVSLVKGKIGKAVAFTGRGDYIDIGNLQDTCLGDPIRCLYGFTISFWIKPTTLPTKTYYFSSSSTGFNIFSEQYTMYAEVKSDNKVWRDSFYGMEVGKWHYVELTWTPEKGTEMFLDLKRASFQRRSTSERLQSSNERNFFIGRSHGDRKREMNPSAVIDEVDMYYGDRQTLLDLDLIQRGKPNKYQFALDNMRGDIIDHPSLLIDTYNKPKIVRGKIGKALKLNGQSQVVDIGEQSDSCLGNLDLCHHGALMALWLKPTNLGNDMHFLSNGHNGISISNQGNEFIITAATSTQKWQVTTNKLHVHKWHFVEIDWDPEIGLKLYINNKLIGNDFKSDKRNDQIPSDLVGRSVADKFYLGRGNINMERGTYAKGVFDELEYWYGPRDYLEAFGYLNRGKILILNQT</sequence>
<organism evidence="5 6">
    <name type="scientific">Mytilus edulis</name>
    <name type="common">Blue mussel</name>
    <dbReference type="NCBI Taxonomy" id="6550"/>
    <lineage>
        <taxon>Eukaryota</taxon>
        <taxon>Metazoa</taxon>
        <taxon>Spiralia</taxon>
        <taxon>Lophotrochozoa</taxon>
        <taxon>Mollusca</taxon>
        <taxon>Bivalvia</taxon>
        <taxon>Autobranchia</taxon>
        <taxon>Pteriomorphia</taxon>
        <taxon>Mytilida</taxon>
        <taxon>Mytiloidea</taxon>
        <taxon>Mytilidae</taxon>
        <taxon>Mytilinae</taxon>
        <taxon>Mytilus</taxon>
    </lineage>
</organism>
<evidence type="ECO:0000313" key="5">
    <source>
        <dbReference type="EMBL" id="CAG2238233.1"/>
    </source>
</evidence>
<reference evidence="5" key="1">
    <citation type="submission" date="2021-03" db="EMBL/GenBank/DDBJ databases">
        <authorList>
            <person name="Bekaert M."/>
        </authorList>
    </citation>
    <scope>NUCLEOTIDE SEQUENCE</scope>
</reference>
<evidence type="ECO:0000256" key="2">
    <source>
        <dbReference type="ARBA" id="ARBA00023157"/>
    </source>
</evidence>
<dbReference type="SUPFAM" id="SSF49899">
    <property type="entry name" value="Concanavalin A-like lectins/glucanases"/>
    <property type="match status" value="4"/>
</dbReference>
<dbReference type="PROSITE" id="PS50025">
    <property type="entry name" value="LAM_G_DOMAIN"/>
    <property type="match status" value="1"/>
</dbReference>
<evidence type="ECO:0000256" key="1">
    <source>
        <dbReference type="ARBA" id="ARBA00022729"/>
    </source>
</evidence>
<keyword evidence="6" id="KW-1185">Reference proteome</keyword>
<dbReference type="PANTHER" id="PTHR15036">
    <property type="entry name" value="PIKACHURIN-LIKE PROTEIN"/>
    <property type="match status" value="1"/>
</dbReference>
<dbReference type="GO" id="GO:0016020">
    <property type="term" value="C:membrane"/>
    <property type="evidence" value="ECO:0007669"/>
    <property type="project" value="UniProtKB-SubCell"/>
</dbReference>
<dbReference type="SMART" id="SM00282">
    <property type="entry name" value="LamG"/>
    <property type="match status" value="1"/>
</dbReference>
<comment type="caution">
    <text evidence="3">Lacks conserved residue(s) required for the propagation of feature annotation.</text>
</comment>
<dbReference type="AlphaFoldDB" id="A0A8S3U3K3"/>
<evidence type="ECO:0000256" key="3">
    <source>
        <dbReference type="PROSITE-ProRule" id="PRU00122"/>
    </source>
</evidence>
<dbReference type="Gene3D" id="2.60.120.200">
    <property type="match status" value="4"/>
</dbReference>
<dbReference type="InterPro" id="IPR050372">
    <property type="entry name" value="Neurexin-related_CASP"/>
</dbReference>
<gene>
    <name evidence="5" type="ORF">MEDL_50558</name>
</gene>
<keyword evidence="2" id="KW-1015">Disulfide bond</keyword>
<name>A0A8S3U3K3_MYTED</name>
<dbReference type="PANTHER" id="PTHR15036:SF85">
    <property type="entry name" value="SP2353, ISOFORM A"/>
    <property type="match status" value="1"/>
</dbReference>
<keyword evidence="1" id="KW-0732">Signal</keyword>
<dbReference type="CDD" id="cd00110">
    <property type="entry name" value="LamG"/>
    <property type="match status" value="1"/>
</dbReference>
<accession>A0A8S3U3K3</accession>
<dbReference type="InterPro" id="IPR006558">
    <property type="entry name" value="LamG-like"/>
</dbReference>
<dbReference type="OrthoDB" id="6275838at2759"/>
<proteinExistence type="predicted"/>
<comment type="caution">
    <text evidence="5">The sequence shown here is derived from an EMBL/GenBank/DDBJ whole genome shotgun (WGS) entry which is preliminary data.</text>
</comment>
<protein>
    <recommendedName>
        <fullName evidence="4">Laminin G domain-containing protein</fullName>
    </recommendedName>
</protein>
<dbReference type="Pfam" id="PF13385">
    <property type="entry name" value="Laminin_G_3"/>
    <property type="match status" value="3"/>
</dbReference>
<dbReference type="SMART" id="SM00560">
    <property type="entry name" value="LamGL"/>
    <property type="match status" value="1"/>
</dbReference>
<dbReference type="InterPro" id="IPR001791">
    <property type="entry name" value="Laminin_G"/>
</dbReference>
<evidence type="ECO:0000313" key="6">
    <source>
        <dbReference type="Proteomes" id="UP000683360"/>
    </source>
</evidence>
<evidence type="ECO:0000259" key="4">
    <source>
        <dbReference type="PROSITE" id="PS50025"/>
    </source>
</evidence>
<dbReference type="EMBL" id="CAJPWZ010002417">
    <property type="protein sequence ID" value="CAG2238233.1"/>
    <property type="molecule type" value="Genomic_DNA"/>
</dbReference>
<dbReference type="Proteomes" id="UP000683360">
    <property type="component" value="Unassembled WGS sequence"/>
</dbReference>